<dbReference type="OrthoDB" id="1139505at2"/>
<keyword evidence="1" id="KW-1133">Transmembrane helix</keyword>
<dbReference type="EMBL" id="PVYX01000002">
    <property type="protein sequence ID" value="PRX54207.1"/>
    <property type="molecule type" value="Genomic_DNA"/>
</dbReference>
<dbReference type="AlphaFoldDB" id="A0A2T0M9J4"/>
<organism evidence="2 3">
    <name type="scientific">Flagellimonas meridianipacifica</name>
    <dbReference type="NCBI Taxonomy" id="1080225"/>
    <lineage>
        <taxon>Bacteria</taxon>
        <taxon>Pseudomonadati</taxon>
        <taxon>Bacteroidota</taxon>
        <taxon>Flavobacteriia</taxon>
        <taxon>Flavobacteriales</taxon>
        <taxon>Flavobacteriaceae</taxon>
        <taxon>Flagellimonas</taxon>
    </lineage>
</organism>
<keyword evidence="3" id="KW-1185">Reference proteome</keyword>
<dbReference type="Proteomes" id="UP000237640">
    <property type="component" value="Unassembled WGS sequence"/>
</dbReference>
<dbReference type="RefSeq" id="WP_106145506.1">
    <property type="nucleotide sequence ID" value="NZ_PVYX01000002.1"/>
</dbReference>
<keyword evidence="1" id="KW-0472">Membrane</keyword>
<protein>
    <recommendedName>
        <fullName evidence="4">Riboflavin synthase subunit beta</fullName>
    </recommendedName>
</protein>
<accession>A0A2T0M9J4</accession>
<sequence>MRNPLKLRKNKTYNYTPRYYKGEGSPFKIEHKLDKFRSTAHTQKGIKNKVSWAFDDLKNEGDRNLRLRFVVILVILILLFLFIIDFDLSIFFNP</sequence>
<keyword evidence="1" id="KW-0812">Transmembrane</keyword>
<proteinExistence type="predicted"/>
<name>A0A2T0M9J4_9FLAO</name>
<evidence type="ECO:0008006" key="4">
    <source>
        <dbReference type="Google" id="ProtNLM"/>
    </source>
</evidence>
<evidence type="ECO:0000256" key="1">
    <source>
        <dbReference type="SAM" id="Phobius"/>
    </source>
</evidence>
<evidence type="ECO:0000313" key="2">
    <source>
        <dbReference type="EMBL" id="PRX54207.1"/>
    </source>
</evidence>
<gene>
    <name evidence="2" type="ORF">CLV81_2604</name>
</gene>
<evidence type="ECO:0000313" key="3">
    <source>
        <dbReference type="Proteomes" id="UP000237640"/>
    </source>
</evidence>
<reference evidence="2 3" key="1">
    <citation type="submission" date="2018-03" db="EMBL/GenBank/DDBJ databases">
        <title>Genomic Encyclopedia of Archaeal and Bacterial Type Strains, Phase II (KMG-II): from individual species to whole genera.</title>
        <authorList>
            <person name="Goeker M."/>
        </authorList>
    </citation>
    <scope>NUCLEOTIDE SEQUENCE [LARGE SCALE GENOMIC DNA]</scope>
    <source>
        <strain evidence="2 3">DSM 25027</strain>
    </source>
</reference>
<comment type="caution">
    <text evidence="2">The sequence shown here is derived from an EMBL/GenBank/DDBJ whole genome shotgun (WGS) entry which is preliminary data.</text>
</comment>
<feature type="transmembrane region" description="Helical" evidence="1">
    <location>
        <begin position="67"/>
        <end position="92"/>
    </location>
</feature>